<dbReference type="Proteomes" id="UP000679629">
    <property type="component" value="Chromosome"/>
</dbReference>
<reference evidence="5" key="1">
    <citation type="submission" date="2021-05" db="EMBL/GenBank/DDBJ databases">
        <title>Direct Submission.</title>
        <authorList>
            <person name="Li K."/>
            <person name="Gao J."/>
        </authorList>
    </citation>
    <scope>NUCLEOTIDE SEQUENCE [LARGE SCALE GENOMIC DNA]</scope>
    <source>
        <strain evidence="5">MG62</strain>
    </source>
</reference>
<dbReference type="RefSeq" id="WP_215117738.1">
    <property type="nucleotide sequence ID" value="NZ_CP075896.1"/>
</dbReference>
<protein>
    <submittedName>
        <fullName evidence="4">Thiopeptide-type bacteriocin biosynthesis protein</fullName>
    </submittedName>
</protein>
<evidence type="ECO:0000259" key="2">
    <source>
        <dbReference type="Pfam" id="PF04738"/>
    </source>
</evidence>
<dbReference type="InterPro" id="IPR006827">
    <property type="entry name" value="Lant_deHydtase_N"/>
</dbReference>
<dbReference type="InterPro" id="IPR023809">
    <property type="entry name" value="Thiopep_bacteriocin_synth_dom"/>
</dbReference>
<dbReference type="NCBIfam" id="TIGR03891">
    <property type="entry name" value="thiopep_ocin"/>
    <property type="match status" value="1"/>
</dbReference>
<dbReference type="Pfam" id="PF14028">
    <property type="entry name" value="Lant_dehydr_C"/>
    <property type="match status" value="1"/>
</dbReference>
<dbReference type="Pfam" id="PF04738">
    <property type="entry name" value="Lant_dehydr_N"/>
    <property type="match status" value="1"/>
</dbReference>
<evidence type="ECO:0000259" key="3">
    <source>
        <dbReference type="Pfam" id="PF14028"/>
    </source>
</evidence>
<gene>
    <name evidence="4" type="ORF">KJK29_06450</name>
</gene>
<evidence type="ECO:0000256" key="1">
    <source>
        <dbReference type="SAM" id="MobiDB-lite"/>
    </source>
</evidence>
<keyword evidence="5" id="KW-1185">Reference proteome</keyword>
<evidence type="ECO:0000313" key="4">
    <source>
        <dbReference type="EMBL" id="QWB22241.1"/>
    </source>
</evidence>
<name>A0ABX8FMA1_9ACTN</name>
<sequence length="1053" mass="113352">MPSDPVFVPLGTALLRAPLLPVDTLRTPGTPDPSDATDEAKALRAAVTELTDDPLLYEALALSSPSLGRRLESLRAGGDVSLSALRRTWRAVLRYRARMAGRPTPFGLLAGVAPARFGESARVRLGAAHGKSARPDAEWLDCLTRRWERDPAILAGLRLSANGLCVRRGDRLVLPYAPAAPEAGPGPAEAAEPREVSVRRTEAVAAACAYARRPVTHAALTEHLRARLPAAPTGAIEKLVTELVTLGFLLTDLSPPPGALDPLAQVTDRLAHVPAATGEARRLTGVAAALADYAERRPGEGLLALRAAEDRMDALAQRPYRLAVDTALDADITLPDAVAEEAQRAADLLWRLGPPVTETTRPLASYHRDFLERYGLARAVPVAELLDPVAGLGPPLPAATTRAGARDDALTALAQEATASGAREIVLTDRDLDALGDDSGVPPPSTELVFQLLASSEQALTAGRFTLVVSPQLTGSWPAGSLAARFAHLLPETGRQLAETAPVALAGTASPNAPVLPVQLVFRPALSRAGNVVRTPRWVEHTVAPGTFGEGTDPGHLALDDLAVVGALDRLRLVSLRHDGREVAAGTFHMLDTRLLAPAHVRLLHLLSVDHVRPLLGWDWGTARDWPWLPAVRHGRTVLCRSRRLVRDPDVLDHRTGFAAWSQALGEWRRRLRVPEVVEAGSGDRLLPLNLSRPADARLLREELRRDPGTPLHERPDLTGDGTGWLTGPHGTHTAEISVPLLRRSPSAPAAPAATRRPLVRHGDDPAVGLPGGSWLYAKLYCPGPLQDAVLARHLPELLDALPPGADRWFFVRYADPDPHLRLRLHGDPRTLYGEVLPALHDLAADLRRQRLVGRLVLDTYDPETERYGGTARTMEAAERVFHADSAAALAQLRLLDHARPPAAPLSLTAAGRAQLAWHLVPGTPAERARRLLAIAPRDEHHRSFRDHRAEALRLVDPFGDFAALREQAWAAPLLAAWQTRAAAADSLRRCLAEMPADADAEPDTDAVLASLLHMHHNRLTADPTPRSEGRVAAVARGAVEAHLARREARAAP</sequence>
<organism evidence="4 5">
    <name type="scientific">Streptomyces koelreuteriae</name>
    <dbReference type="NCBI Taxonomy" id="2838015"/>
    <lineage>
        <taxon>Bacteria</taxon>
        <taxon>Bacillati</taxon>
        <taxon>Actinomycetota</taxon>
        <taxon>Actinomycetes</taxon>
        <taxon>Kitasatosporales</taxon>
        <taxon>Streptomycetaceae</taxon>
        <taxon>Streptomyces</taxon>
    </lineage>
</organism>
<feature type="domain" description="Lantibiotic dehydratase N-terminal" evidence="2">
    <location>
        <begin position="53"/>
        <end position="700"/>
    </location>
</feature>
<evidence type="ECO:0000313" key="5">
    <source>
        <dbReference type="Proteomes" id="UP000679629"/>
    </source>
</evidence>
<feature type="compositionally biased region" description="Basic and acidic residues" evidence="1">
    <location>
        <begin position="704"/>
        <end position="718"/>
    </location>
</feature>
<dbReference type="EMBL" id="CP075896">
    <property type="protein sequence ID" value="QWB22241.1"/>
    <property type="molecule type" value="Genomic_DNA"/>
</dbReference>
<accession>A0ABX8FMA1</accession>
<feature type="region of interest" description="Disordered" evidence="1">
    <location>
        <begin position="704"/>
        <end position="729"/>
    </location>
</feature>
<proteinExistence type="predicted"/>
<feature type="domain" description="Thiopeptide-type bacteriocin biosynthesis" evidence="3">
    <location>
        <begin position="775"/>
        <end position="1037"/>
    </location>
</feature>